<organism evidence="4 5">
    <name type="scientific">Marinobacter guineae</name>
    <dbReference type="NCBI Taxonomy" id="432303"/>
    <lineage>
        <taxon>Bacteria</taxon>
        <taxon>Pseudomonadati</taxon>
        <taxon>Pseudomonadota</taxon>
        <taxon>Gammaproteobacteria</taxon>
        <taxon>Pseudomonadales</taxon>
        <taxon>Marinobacteraceae</taxon>
        <taxon>Marinobacter</taxon>
    </lineage>
</organism>
<evidence type="ECO:0000256" key="1">
    <source>
        <dbReference type="SAM" id="SignalP"/>
    </source>
</evidence>
<dbReference type="InterPro" id="IPR010563">
    <property type="entry name" value="TraK_N"/>
</dbReference>
<dbReference type="Pfam" id="PF06586">
    <property type="entry name" value="TraK_N"/>
    <property type="match status" value="1"/>
</dbReference>
<sequence>MLNKQFFNAALAVMLVSLPALAHTQVVKPDVVTPVEMSNRDINRVTCVDGAINDAFFSQEKGIVVENNGNNSFIKFLIQDDGLHQEYVSARSEFYLVCAGEIYTLMVSPKDIPGQTIRLSTGAKNRIKGNQELLSPLPDEERAVYLTMAALEDDIPDSFSVSTNTNSEWVSRMTAGKPNTQLALRRTIRVDGLGLSLKEFLVRTSTTTTFSETDFLSSAIGESIFAVTMDPLSLEPGQVGRLFVVSKEGF</sequence>
<evidence type="ECO:0000259" key="2">
    <source>
        <dbReference type="Pfam" id="PF06586"/>
    </source>
</evidence>
<dbReference type="OrthoDB" id="7466483at2"/>
<dbReference type="InterPro" id="IPR055397">
    <property type="entry name" value="TraK_C"/>
</dbReference>
<evidence type="ECO:0008006" key="6">
    <source>
        <dbReference type="Google" id="ProtNLM"/>
    </source>
</evidence>
<dbReference type="Pfam" id="PF23536">
    <property type="entry name" value="TraK_C"/>
    <property type="match status" value="1"/>
</dbReference>
<name>A0A2G1V9Z8_9GAMM</name>
<feature type="chain" id="PRO_5013800529" description="TraK protein" evidence="1">
    <location>
        <begin position="23"/>
        <end position="250"/>
    </location>
</feature>
<feature type="domain" description="TraK C-terminal" evidence="3">
    <location>
        <begin position="129"/>
        <end position="246"/>
    </location>
</feature>
<dbReference type="Proteomes" id="UP000229044">
    <property type="component" value="Unassembled WGS sequence"/>
</dbReference>
<keyword evidence="5" id="KW-1185">Reference proteome</keyword>
<accession>A0A2G1V9Z8</accession>
<proteinExistence type="predicted"/>
<evidence type="ECO:0000313" key="5">
    <source>
        <dbReference type="Proteomes" id="UP000229044"/>
    </source>
</evidence>
<evidence type="ECO:0000259" key="3">
    <source>
        <dbReference type="Pfam" id="PF23536"/>
    </source>
</evidence>
<dbReference type="AlphaFoldDB" id="A0A2G1V9Z8"/>
<keyword evidence="1" id="KW-0732">Signal</keyword>
<dbReference type="RefSeq" id="WP_091643634.1">
    <property type="nucleotide sequence ID" value="NZ_KZ319345.1"/>
</dbReference>
<comment type="caution">
    <text evidence="4">The sequence shown here is derived from an EMBL/GenBank/DDBJ whole genome shotgun (WGS) entry which is preliminary data.</text>
</comment>
<feature type="domain" description="TraK N-terminal" evidence="2">
    <location>
        <begin position="27"/>
        <end position="121"/>
    </location>
</feature>
<feature type="signal peptide" evidence="1">
    <location>
        <begin position="1"/>
        <end position="22"/>
    </location>
</feature>
<protein>
    <recommendedName>
        <fullName evidence="6">TraK protein</fullName>
    </recommendedName>
</protein>
<dbReference type="EMBL" id="NTFI01000013">
    <property type="protein sequence ID" value="PHQ23607.1"/>
    <property type="molecule type" value="Genomic_DNA"/>
</dbReference>
<reference evidence="4 5" key="1">
    <citation type="submission" date="2017-09" db="EMBL/GenBank/DDBJ databases">
        <title>The draft genome sequences of Marinobacter guineae M3B.</title>
        <authorList>
            <person name="Cao J."/>
        </authorList>
    </citation>
    <scope>NUCLEOTIDE SEQUENCE [LARGE SCALE GENOMIC DNA]</scope>
    <source>
        <strain evidence="4 5">M3B</strain>
    </source>
</reference>
<evidence type="ECO:0000313" key="4">
    <source>
        <dbReference type="EMBL" id="PHQ23607.1"/>
    </source>
</evidence>
<gene>
    <name evidence="4" type="ORF">CLH62_20205</name>
</gene>